<dbReference type="AlphaFoldDB" id="A0A0M7B687"/>
<dbReference type="Gene3D" id="3.30.420.10">
    <property type="entry name" value="Ribonuclease H-like superfamily/Ribonuclease H"/>
    <property type="match status" value="1"/>
</dbReference>
<name>A0A0M7B687_9RHOB</name>
<evidence type="ECO:0000313" key="3">
    <source>
        <dbReference type="Proteomes" id="UP000049455"/>
    </source>
</evidence>
<organism evidence="2 3">
    <name type="scientific">Jannaschia seosinensis</name>
    <dbReference type="NCBI Taxonomy" id="313367"/>
    <lineage>
        <taxon>Bacteria</taxon>
        <taxon>Pseudomonadati</taxon>
        <taxon>Pseudomonadota</taxon>
        <taxon>Alphaproteobacteria</taxon>
        <taxon>Rhodobacterales</taxon>
        <taxon>Roseobacteraceae</taxon>
        <taxon>Jannaschia</taxon>
    </lineage>
</organism>
<dbReference type="NCBIfam" id="NF033516">
    <property type="entry name" value="transpos_IS3"/>
    <property type="match status" value="1"/>
</dbReference>
<evidence type="ECO:0000259" key="1">
    <source>
        <dbReference type="PROSITE" id="PS50994"/>
    </source>
</evidence>
<proteinExistence type="predicted"/>
<dbReference type="STRING" id="313367.JSE7799_00550"/>
<protein>
    <submittedName>
        <fullName evidence="2">Putative transposase OrfB</fullName>
    </submittedName>
</protein>
<dbReference type="PANTHER" id="PTHR46889">
    <property type="entry name" value="TRANSPOSASE INSF FOR INSERTION SEQUENCE IS3B-RELATED"/>
    <property type="match status" value="1"/>
</dbReference>
<dbReference type="PROSITE" id="PS50994">
    <property type="entry name" value="INTEGRASE"/>
    <property type="match status" value="1"/>
</dbReference>
<reference evidence="2 3" key="1">
    <citation type="submission" date="2015-09" db="EMBL/GenBank/DDBJ databases">
        <authorList>
            <person name="Jackson K.R."/>
            <person name="Lunt B.L."/>
            <person name="Fisher J.N.B."/>
            <person name="Gardner A.V."/>
            <person name="Bailey M.E."/>
            <person name="Deus L.M."/>
            <person name="Earl A.S."/>
            <person name="Gibby P.D."/>
            <person name="Hartmann K.A."/>
            <person name="Liu J.E."/>
            <person name="Manci A.M."/>
            <person name="Nielsen D.A."/>
            <person name="Solomon M.B."/>
            <person name="Breakwell D.P."/>
            <person name="Burnett S.H."/>
            <person name="Grose J.H."/>
        </authorList>
    </citation>
    <scope>NUCLEOTIDE SEQUENCE [LARGE SCALE GENOMIC DNA]</scope>
    <source>
        <strain evidence="2 3">CECT 7799</strain>
    </source>
</reference>
<evidence type="ECO:0000313" key="2">
    <source>
        <dbReference type="EMBL" id="CUH21331.1"/>
    </source>
</evidence>
<dbReference type="InterPro" id="IPR001584">
    <property type="entry name" value="Integrase_cat-core"/>
</dbReference>
<dbReference type="Pfam" id="PF00665">
    <property type="entry name" value="rve"/>
    <property type="match status" value="1"/>
</dbReference>
<dbReference type="InterPro" id="IPR048020">
    <property type="entry name" value="Transpos_IS3"/>
</dbReference>
<dbReference type="InterPro" id="IPR012337">
    <property type="entry name" value="RNaseH-like_sf"/>
</dbReference>
<dbReference type="EMBL" id="CYPR01000031">
    <property type="protein sequence ID" value="CUH21331.1"/>
    <property type="molecule type" value="Genomic_DNA"/>
</dbReference>
<accession>A0A0M7B687</accession>
<dbReference type="GO" id="GO:0003676">
    <property type="term" value="F:nucleic acid binding"/>
    <property type="evidence" value="ECO:0007669"/>
    <property type="project" value="InterPro"/>
</dbReference>
<dbReference type="Proteomes" id="UP000049455">
    <property type="component" value="Unassembled WGS sequence"/>
</dbReference>
<dbReference type="SUPFAM" id="SSF53098">
    <property type="entry name" value="Ribonuclease H-like"/>
    <property type="match status" value="1"/>
</dbReference>
<dbReference type="PANTHER" id="PTHR46889:SF4">
    <property type="entry name" value="TRANSPOSASE INSO FOR INSERTION SEQUENCE ELEMENT IS911B-RELATED"/>
    <property type="match status" value="1"/>
</dbReference>
<keyword evidence="3" id="KW-1185">Reference proteome</keyword>
<dbReference type="InterPro" id="IPR050900">
    <property type="entry name" value="Transposase_IS3/IS150/IS904"/>
</dbReference>
<sequence length="170" mass="19027">MLWVSDFTYVATWKGFAYVAFVIDAYARRIVGWRVSTTAHAGFVLDALEQAVHERRPTKGMGLVHHSDRGSRYLSTKYTERLGEASIGPSVGSVGDSYDNALAETINGLFKAKVIHRRGPWRSFEAVEYATLEWVDWFNNRRLLEPIGNIPPAEAEANFYAALDTKAEAA</sequence>
<dbReference type="GO" id="GO:0015074">
    <property type="term" value="P:DNA integration"/>
    <property type="evidence" value="ECO:0007669"/>
    <property type="project" value="InterPro"/>
</dbReference>
<feature type="domain" description="Integrase catalytic" evidence="1">
    <location>
        <begin position="1"/>
        <end position="160"/>
    </location>
</feature>
<gene>
    <name evidence="2" type="ORF">JSE7799_00550</name>
</gene>
<dbReference type="InterPro" id="IPR036397">
    <property type="entry name" value="RNaseH_sf"/>
</dbReference>